<organism evidence="13 14">
    <name type="scientific">Pseudohalocynthiibacter aestuariivivens</name>
    <dbReference type="NCBI Taxonomy" id="1591409"/>
    <lineage>
        <taxon>Bacteria</taxon>
        <taxon>Pseudomonadati</taxon>
        <taxon>Pseudomonadota</taxon>
        <taxon>Alphaproteobacteria</taxon>
        <taxon>Rhodobacterales</taxon>
        <taxon>Paracoccaceae</taxon>
        <taxon>Pseudohalocynthiibacter</taxon>
    </lineage>
</organism>
<keyword evidence="11 12" id="KW-0472">Membrane</keyword>
<evidence type="ECO:0000256" key="7">
    <source>
        <dbReference type="ARBA" id="ARBA00022519"/>
    </source>
</evidence>
<keyword evidence="5 12" id="KW-0813">Transport</keyword>
<dbReference type="NCBIfam" id="TIGR03141">
    <property type="entry name" value="cytochro_ccmD"/>
    <property type="match status" value="1"/>
</dbReference>
<keyword evidence="10 12" id="KW-1133">Transmembrane helix</keyword>
<dbReference type="Proteomes" id="UP001589683">
    <property type="component" value="Unassembled WGS sequence"/>
</dbReference>
<evidence type="ECO:0000256" key="8">
    <source>
        <dbReference type="ARBA" id="ARBA00022692"/>
    </source>
</evidence>
<keyword evidence="6 12" id="KW-1003">Cell membrane</keyword>
<comment type="similarity">
    <text evidence="3 12">Belongs to the CcmD/CycX/HelD family.</text>
</comment>
<keyword evidence="8 12" id="KW-0812">Transmembrane</keyword>
<evidence type="ECO:0000313" key="13">
    <source>
        <dbReference type="EMBL" id="MFB9231135.1"/>
    </source>
</evidence>
<evidence type="ECO:0000256" key="1">
    <source>
        <dbReference type="ARBA" id="ARBA00002442"/>
    </source>
</evidence>
<keyword evidence="9 12" id="KW-0201">Cytochrome c-type biogenesis</keyword>
<evidence type="ECO:0000256" key="6">
    <source>
        <dbReference type="ARBA" id="ARBA00022475"/>
    </source>
</evidence>
<name>A0ABV5JCE7_9RHOB</name>
<evidence type="ECO:0000313" key="14">
    <source>
        <dbReference type="Proteomes" id="UP001589683"/>
    </source>
</evidence>
<protein>
    <recommendedName>
        <fullName evidence="4 12">Heme exporter protein D</fullName>
    </recommendedName>
</protein>
<feature type="transmembrane region" description="Helical" evidence="12">
    <location>
        <begin position="12"/>
        <end position="31"/>
    </location>
</feature>
<evidence type="ECO:0000256" key="3">
    <source>
        <dbReference type="ARBA" id="ARBA00008741"/>
    </source>
</evidence>
<proteinExistence type="inferred from homology"/>
<comment type="subcellular location">
    <subcellularLocation>
        <location evidence="2 12">Cell inner membrane</location>
        <topology evidence="2 12">Single-pass membrane protein</topology>
    </subcellularLocation>
</comment>
<comment type="caution">
    <text evidence="13">The sequence shown here is derived from an EMBL/GenBank/DDBJ whole genome shotgun (WGS) entry which is preliminary data.</text>
</comment>
<reference evidence="13 14" key="1">
    <citation type="submission" date="2024-09" db="EMBL/GenBank/DDBJ databases">
        <authorList>
            <person name="Sun Q."/>
            <person name="Mori K."/>
        </authorList>
    </citation>
    <scope>NUCLEOTIDE SEQUENCE [LARGE SCALE GENOMIC DNA]</scope>
    <source>
        <strain evidence="13 14">CECT 8726</strain>
    </source>
</reference>
<keyword evidence="7 12" id="KW-0997">Cell inner membrane</keyword>
<accession>A0ABV5JCE7</accession>
<evidence type="ECO:0000256" key="5">
    <source>
        <dbReference type="ARBA" id="ARBA00022448"/>
    </source>
</evidence>
<evidence type="ECO:0000256" key="10">
    <source>
        <dbReference type="ARBA" id="ARBA00022989"/>
    </source>
</evidence>
<sequence>MPDLGKYALEVSAAYGASILLLLSLVLMSWTKGRKVRHQLRELEKRRAKRD</sequence>
<evidence type="ECO:0000256" key="11">
    <source>
        <dbReference type="ARBA" id="ARBA00023136"/>
    </source>
</evidence>
<dbReference type="InterPro" id="IPR007078">
    <property type="entry name" value="Haem_export_protD_CcmD"/>
</dbReference>
<comment type="function">
    <text evidence="1 12">Required for the export of heme to the periplasm for the biogenesis of c-type cytochromes.</text>
</comment>
<dbReference type="RefSeq" id="WP_343229478.1">
    <property type="nucleotide sequence ID" value="NZ_JAGFNU010000014.1"/>
</dbReference>
<gene>
    <name evidence="13" type="primary">ccmD</name>
    <name evidence="13" type="ORF">ACFFUT_04950</name>
</gene>
<evidence type="ECO:0000256" key="4">
    <source>
        <dbReference type="ARBA" id="ARBA00016461"/>
    </source>
</evidence>
<dbReference type="EMBL" id="JBHMEA010000015">
    <property type="protein sequence ID" value="MFB9231135.1"/>
    <property type="molecule type" value="Genomic_DNA"/>
</dbReference>
<evidence type="ECO:0000256" key="9">
    <source>
        <dbReference type="ARBA" id="ARBA00022748"/>
    </source>
</evidence>
<keyword evidence="14" id="KW-1185">Reference proteome</keyword>
<dbReference type="Pfam" id="PF04995">
    <property type="entry name" value="CcmD"/>
    <property type="match status" value="1"/>
</dbReference>
<evidence type="ECO:0000256" key="2">
    <source>
        <dbReference type="ARBA" id="ARBA00004377"/>
    </source>
</evidence>
<evidence type="ECO:0000256" key="12">
    <source>
        <dbReference type="RuleBase" id="RU363101"/>
    </source>
</evidence>